<dbReference type="Gene3D" id="3.40.1280.10">
    <property type="match status" value="2"/>
</dbReference>
<dbReference type="Proteomes" id="UP000594260">
    <property type="component" value="Unplaced"/>
</dbReference>
<evidence type="ECO:0000256" key="8">
    <source>
        <dbReference type="ARBA" id="ARBA00022884"/>
    </source>
</evidence>
<dbReference type="RefSeq" id="XP_022653958.1">
    <property type="nucleotide sequence ID" value="XM_022798223.1"/>
</dbReference>
<reference evidence="10" key="1">
    <citation type="submission" date="2021-01" db="UniProtKB">
        <authorList>
            <consortium name="EnsemblMetazoa"/>
        </authorList>
    </citation>
    <scope>IDENTIFICATION</scope>
</reference>
<evidence type="ECO:0008006" key="12">
    <source>
        <dbReference type="Google" id="ProtNLM"/>
    </source>
</evidence>
<dbReference type="SUPFAM" id="SSF75217">
    <property type="entry name" value="alpha/beta knot"/>
    <property type="match status" value="1"/>
</dbReference>
<evidence type="ECO:0000256" key="4">
    <source>
        <dbReference type="ARBA" id="ARBA00022603"/>
    </source>
</evidence>
<feature type="region of interest" description="Disordered" evidence="9">
    <location>
        <begin position="1"/>
        <end position="26"/>
    </location>
</feature>
<keyword evidence="3" id="KW-0698">rRNA processing</keyword>
<protein>
    <recommendedName>
        <fullName evidence="12">Ribosomal RNA small subunit methyltransferase NEP1</fullName>
    </recommendedName>
</protein>
<evidence type="ECO:0000256" key="7">
    <source>
        <dbReference type="ARBA" id="ARBA00022730"/>
    </source>
</evidence>
<dbReference type="CDD" id="cd18088">
    <property type="entry name" value="Nep1-like"/>
    <property type="match status" value="1"/>
</dbReference>
<name>A0A7M7JMF5_VARDE</name>
<keyword evidence="4" id="KW-0489">Methyltransferase</keyword>
<keyword evidence="6" id="KW-0949">S-adenosyl-L-methionine</keyword>
<evidence type="ECO:0000256" key="5">
    <source>
        <dbReference type="ARBA" id="ARBA00022679"/>
    </source>
</evidence>
<proteinExistence type="inferred from homology"/>
<dbReference type="PANTHER" id="PTHR12636:SF5">
    <property type="entry name" value="RIBOSOMAL RNA SMALL SUBUNIT METHYLTRANSFERASE NEP1"/>
    <property type="match status" value="1"/>
</dbReference>
<dbReference type="GO" id="GO:0070475">
    <property type="term" value="P:rRNA base methylation"/>
    <property type="evidence" value="ECO:0007669"/>
    <property type="project" value="InterPro"/>
</dbReference>
<evidence type="ECO:0000256" key="3">
    <source>
        <dbReference type="ARBA" id="ARBA00022552"/>
    </source>
</evidence>
<dbReference type="InterPro" id="IPR029026">
    <property type="entry name" value="tRNA_m1G_MTases_N"/>
</dbReference>
<sequence>MMPEKKRKVEKYEQAEDNEEARKQPKVIPHLKNQEQRLIVVLEGANLEVIKVGERFELLNCDDHLKQMKKHGKDPAHARPDITHQCLLMLFDSPLNRAGLLQMSVRAADSSVKLMKIIKNPVSDHLPIGCKKLTMSFHAEKTVHPRELVPASGEPVVLVIGAMAHGSVDVDYTEDTFSISDYPLSGALACSKICTAFEEKWGIL</sequence>
<evidence type="ECO:0000256" key="9">
    <source>
        <dbReference type="SAM" id="MobiDB-lite"/>
    </source>
</evidence>
<evidence type="ECO:0000313" key="11">
    <source>
        <dbReference type="Proteomes" id="UP000594260"/>
    </source>
</evidence>
<keyword evidence="5" id="KW-0808">Transferase</keyword>
<dbReference type="GeneID" id="111247385"/>
<dbReference type="GO" id="GO:0032040">
    <property type="term" value="C:small-subunit processome"/>
    <property type="evidence" value="ECO:0007669"/>
    <property type="project" value="TreeGrafter"/>
</dbReference>
<evidence type="ECO:0000256" key="2">
    <source>
        <dbReference type="ARBA" id="ARBA00022517"/>
    </source>
</evidence>
<dbReference type="InterPro" id="IPR029028">
    <property type="entry name" value="Alpha/beta_knot_MTases"/>
</dbReference>
<keyword evidence="7" id="KW-0699">rRNA-binding</keyword>
<dbReference type="Pfam" id="PF03587">
    <property type="entry name" value="EMG1"/>
    <property type="match status" value="1"/>
</dbReference>
<dbReference type="AlphaFoldDB" id="A0A7M7JMF5"/>
<keyword evidence="2" id="KW-0690">Ribosome biogenesis</keyword>
<keyword evidence="8" id="KW-0694">RNA-binding</keyword>
<evidence type="ECO:0000256" key="1">
    <source>
        <dbReference type="ARBA" id="ARBA00008115"/>
    </source>
</evidence>
<dbReference type="GO" id="GO:0019843">
    <property type="term" value="F:rRNA binding"/>
    <property type="evidence" value="ECO:0007669"/>
    <property type="project" value="UniProtKB-KW"/>
</dbReference>
<dbReference type="EnsemblMetazoa" id="XM_022798223">
    <property type="protein sequence ID" value="XP_022653958"/>
    <property type="gene ID" value="LOC111247385"/>
</dbReference>
<keyword evidence="11" id="KW-1185">Reference proteome</keyword>
<organism evidence="10 11">
    <name type="scientific">Varroa destructor</name>
    <name type="common">Honeybee mite</name>
    <dbReference type="NCBI Taxonomy" id="109461"/>
    <lineage>
        <taxon>Eukaryota</taxon>
        <taxon>Metazoa</taxon>
        <taxon>Ecdysozoa</taxon>
        <taxon>Arthropoda</taxon>
        <taxon>Chelicerata</taxon>
        <taxon>Arachnida</taxon>
        <taxon>Acari</taxon>
        <taxon>Parasitiformes</taxon>
        <taxon>Mesostigmata</taxon>
        <taxon>Gamasina</taxon>
        <taxon>Dermanyssoidea</taxon>
        <taxon>Varroidae</taxon>
        <taxon>Varroa</taxon>
    </lineage>
</organism>
<dbReference type="PANTHER" id="PTHR12636">
    <property type="entry name" value="NEP1/MRA1"/>
    <property type="match status" value="1"/>
</dbReference>
<comment type="similarity">
    <text evidence="1">Belongs to the class IV-like SAM-binding methyltransferase superfamily. RNA methyltransferase NEP1 family.</text>
</comment>
<evidence type="ECO:0000313" key="10">
    <source>
        <dbReference type="EnsemblMetazoa" id="XP_022653958"/>
    </source>
</evidence>
<accession>A0A7M7JMF5</accession>
<evidence type="ECO:0000256" key="6">
    <source>
        <dbReference type="ARBA" id="ARBA00022691"/>
    </source>
</evidence>
<dbReference type="InterPro" id="IPR005304">
    <property type="entry name" value="Rbsml_bgen_MeTrfase_EMG1/NEP1"/>
</dbReference>
<dbReference type="GO" id="GO:0070037">
    <property type="term" value="F:rRNA (pseudouridine) methyltransferase activity"/>
    <property type="evidence" value="ECO:0007669"/>
    <property type="project" value="InterPro"/>
</dbReference>